<name>A0AAD7YAL1_MYTSE</name>
<protein>
    <submittedName>
        <fullName evidence="1">Uncharacterized protein</fullName>
    </submittedName>
</protein>
<keyword evidence="2" id="KW-1185">Reference proteome</keyword>
<comment type="caution">
    <text evidence="1">The sequence shown here is derived from an EMBL/GenBank/DDBJ whole genome shotgun (WGS) entry which is preliminary data.</text>
</comment>
<gene>
    <name evidence="1" type="ORF">PYW07_013518</name>
</gene>
<proteinExistence type="predicted"/>
<organism evidence="1 2">
    <name type="scientific">Mythimna separata</name>
    <name type="common">Oriental armyworm</name>
    <name type="synonym">Pseudaletia separata</name>
    <dbReference type="NCBI Taxonomy" id="271217"/>
    <lineage>
        <taxon>Eukaryota</taxon>
        <taxon>Metazoa</taxon>
        <taxon>Ecdysozoa</taxon>
        <taxon>Arthropoda</taxon>
        <taxon>Hexapoda</taxon>
        <taxon>Insecta</taxon>
        <taxon>Pterygota</taxon>
        <taxon>Neoptera</taxon>
        <taxon>Endopterygota</taxon>
        <taxon>Lepidoptera</taxon>
        <taxon>Glossata</taxon>
        <taxon>Ditrysia</taxon>
        <taxon>Noctuoidea</taxon>
        <taxon>Noctuidae</taxon>
        <taxon>Noctuinae</taxon>
        <taxon>Hadenini</taxon>
        <taxon>Mythimna</taxon>
    </lineage>
</organism>
<dbReference type="EMBL" id="JARGEI010000025">
    <property type="protein sequence ID" value="KAJ8708914.1"/>
    <property type="molecule type" value="Genomic_DNA"/>
</dbReference>
<accession>A0AAD7YAL1</accession>
<dbReference type="Proteomes" id="UP001231518">
    <property type="component" value="Chromosome 32"/>
</dbReference>
<sequence>MRCKWLYHHLQSQSQPHLPAVHPAELTDEALAGHNQHEECQKGIHVEGVQYFSLLILLCRLCLFKTPGLLSQGGEVRSFPFYKKHLNYFISFKSILTNSIK</sequence>
<evidence type="ECO:0000313" key="1">
    <source>
        <dbReference type="EMBL" id="KAJ8708914.1"/>
    </source>
</evidence>
<reference evidence="1" key="1">
    <citation type="submission" date="2023-03" db="EMBL/GenBank/DDBJ databases">
        <title>Chromosome-level genomes of two armyworms, Mythimna separata and Mythimna loreyi, provide insights into the biosynthesis and reception of sex pheromones.</title>
        <authorList>
            <person name="Zhao H."/>
        </authorList>
    </citation>
    <scope>NUCLEOTIDE SEQUENCE</scope>
    <source>
        <strain evidence="1">BeijingLab</strain>
        <tissue evidence="1">Pupa</tissue>
    </source>
</reference>
<evidence type="ECO:0000313" key="2">
    <source>
        <dbReference type="Proteomes" id="UP001231518"/>
    </source>
</evidence>
<dbReference type="AlphaFoldDB" id="A0AAD7YAL1"/>